<dbReference type="OrthoDB" id="2322499at2759"/>
<proteinExistence type="predicted"/>
<dbReference type="SUPFAM" id="SSF81383">
    <property type="entry name" value="F-box domain"/>
    <property type="match status" value="1"/>
</dbReference>
<dbReference type="InterPro" id="IPR013087">
    <property type="entry name" value="Znf_C2H2_type"/>
</dbReference>
<dbReference type="EMBL" id="NHYE01005641">
    <property type="protein sequence ID" value="PPQ65999.1"/>
    <property type="molecule type" value="Genomic_DNA"/>
</dbReference>
<feature type="domain" description="F-box" evidence="1">
    <location>
        <begin position="77"/>
        <end position="131"/>
    </location>
</feature>
<dbReference type="PROSITE" id="PS50181">
    <property type="entry name" value="FBOX"/>
    <property type="match status" value="1"/>
</dbReference>
<dbReference type="Proteomes" id="UP000284706">
    <property type="component" value="Unassembled WGS sequence"/>
</dbReference>
<dbReference type="SMART" id="SM00355">
    <property type="entry name" value="ZnF_C2H2"/>
    <property type="match status" value="3"/>
</dbReference>
<organism evidence="2 3">
    <name type="scientific">Gymnopilus dilepis</name>
    <dbReference type="NCBI Taxonomy" id="231916"/>
    <lineage>
        <taxon>Eukaryota</taxon>
        <taxon>Fungi</taxon>
        <taxon>Dikarya</taxon>
        <taxon>Basidiomycota</taxon>
        <taxon>Agaricomycotina</taxon>
        <taxon>Agaricomycetes</taxon>
        <taxon>Agaricomycetidae</taxon>
        <taxon>Agaricales</taxon>
        <taxon>Agaricineae</taxon>
        <taxon>Hymenogastraceae</taxon>
        <taxon>Gymnopilus</taxon>
    </lineage>
</organism>
<dbReference type="CDD" id="cd09917">
    <property type="entry name" value="F-box_SF"/>
    <property type="match status" value="1"/>
</dbReference>
<reference evidence="2 3" key="1">
    <citation type="journal article" date="2018" name="Evol. Lett.">
        <title>Horizontal gene cluster transfer increased hallucinogenic mushroom diversity.</title>
        <authorList>
            <person name="Reynolds H.T."/>
            <person name="Vijayakumar V."/>
            <person name="Gluck-Thaler E."/>
            <person name="Korotkin H.B."/>
            <person name="Matheny P.B."/>
            <person name="Slot J.C."/>
        </authorList>
    </citation>
    <scope>NUCLEOTIDE SEQUENCE [LARGE SCALE GENOMIC DNA]</scope>
    <source>
        <strain evidence="2 3">SRW20</strain>
    </source>
</reference>
<sequence>MDAEPQDAGNEPSVVGLTPLLPFDALELDKVRELYEMCPAAYGRYFTLPFARGNFVAAFIKKTLRKTSVKIVRNVRQGTMPELPLDIFLQIIEDLHPLDLYHLMQTSKHLRLILLTKRLSGLAWDLAFQRHPEIPLCPFSISPPSWASLLFGPATCDHCPHGRAIPNFVSCQRVCKECERKLTITSQGEWMKFERAYSRQTSLKYVSDILLHSTNRGAMMYREWFRASGSNRPIEDMPDIIRQATPHLEALKAGVHGAWEEYLAFLSNTLQYVEACCKWWNDTFDKCSAEYQQKLTGFAEIGCKLVIRAGHDGRDVISTDIEKYLRLYLSKKRHAYFSKKGKSPFCQHGRCLANRDVSNTLTELYRNLPGLEAIGRHAKARRLKRERAELRRVMQDRVNSLYRDLLRSTVPPERWDYIPESSTHILNIPAVVCYTDADYGVASNAPEPESSGLDRIIIAFAEKLMQKTDRHLAHILEVSHPSAYLWRNDFGDGTERLSLATAVFTARRQGPKGWTDNLVLVGHGEAARHGPCTRLLQEGVLSTVPKDDLSFCRMAYDTIVLLLRLLGMDPNTTLASELDSLQKRFVCMSCELWSDFRGVQWRRTMDWRECARHSLNCASKKTPCFALLTTEVTESLLDQENGNYYTNRDGVGMKWGCKHCTQHFDSLVTKKQVIKHLIQTHKISHPEEHVNYLRCERNDSLRNKWARRSSRQCVLEFPEDRKLNRRCMLCQDTSRLRSSDALLKHLRKSHKLTTDPVEGVHWQCPPLIDRTTDELQSQPGRLSHCVGNSGTAESVLPFDALDLDEVRKLHGMIPAAYDSCHTLPVARYNYVAAFTKEKLRRSCLKIVRNVAGRGVIPEFPLEIILQVGRSRVSAQSLMSEELSQIIEYLHPLDLYHMSLSTKHFRLILLTKRLSGLAWDAAFQRHPEIPPCPTTMSPPSWASLLFGPATCDVRVLYLLQMQPFNANTDSILGAQRCLHGQAMPDFASCLAKLSKEYSVIWSEFRKSHPTERSHLYGILLYSTKPGGMLYSMHMTGNYAINDIPVKIALVSPHLEALNAGAPTAMEEYKSFLTRCGLEKDKILDHVRICISWCSHIYYERSEVFRKKLAQFTKLACDLMIRVGHDARDVIPIRVERYFSQYFSVTKHIHFSKKVFYRNIPGLEAVVNSAKEYRLKCERAELRQLLQKRVSSLYTNLLRTSVPPERWDYIPATDEHILDLPAVAYYTDTVYASASETPSLASTDIDNIILAFAEKLMTKTERCLAHILKKSHPAASLWQDDDGDGLERVGLATAVFTPPRRPGSQALDPSCDYVLIGFGEVARYGRCASLLQDESCDLQKDFLFSRIAYDTIVLLLRLLGMNPDTALASDVDALRKRFVCMSCPLERDDRGVRGRQTMDWRDCAGHSLECSNRNFALLTVDVTKSVLFQENGGYYVNRDAVELKWSCKHCSQHFESLVTEKQVIKHVIRKHKIPNPTENINYFHSKRDDYFRTRKRRQPFQNPGVLLEFCPLGKSLNRRCMLCLGTSNEYRLWTSYALEEHQAERYILFQYLFCIYEHRPIHSIRHRLPASSSTEGVHWLCPPLIDRTTDELKE</sequence>
<dbReference type="InterPro" id="IPR001810">
    <property type="entry name" value="F-box_dom"/>
</dbReference>
<keyword evidence="3" id="KW-1185">Reference proteome</keyword>
<evidence type="ECO:0000313" key="3">
    <source>
        <dbReference type="Proteomes" id="UP000284706"/>
    </source>
</evidence>
<dbReference type="InterPro" id="IPR036047">
    <property type="entry name" value="F-box-like_dom_sf"/>
</dbReference>
<protein>
    <recommendedName>
        <fullName evidence="1">F-box domain-containing protein</fullName>
    </recommendedName>
</protein>
<name>A0A409VIA0_9AGAR</name>
<evidence type="ECO:0000313" key="2">
    <source>
        <dbReference type="EMBL" id="PPQ65999.1"/>
    </source>
</evidence>
<evidence type="ECO:0000259" key="1">
    <source>
        <dbReference type="PROSITE" id="PS50181"/>
    </source>
</evidence>
<gene>
    <name evidence="2" type="ORF">CVT26_010659</name>
</gene>
<comment type="caution">
    <text evidence="2">The sequence shown here is derived from an EMBL/GenBank/DDBJ whole genome shotgun (WGS) entry which is preliminary data.</text>
</comment>
<dbReference type="InParanoid" id="A0A409VIA0"/>
<accession>A0A409VIA0</accession>